<keyword evidence="2" id="KW-0624">Polysaccharide degradation</keyword>
<dbReference type="PROSITE" id="PS50853">
    <property type="entry name" value="FN3"/>
    <property type="match status" value="3"/>
</dbReference>
<feature type="region of interest" description="Disordered" evidence="3">
    <location>
        <begin position="579"/>
        <end position="611"/>
    </location>
</feature>
<dbReference type="HOGENOM" id="CLU_290666_0_0_11"/>
<evidence type="ECO:0000256" key="3">
    <source>
        <dbReference type="SAM" id="MobiDB-lite"/>
    </source>
</evidence>
<feature type="domain" description="Fibronectin type-III" evidence="4">
    <location>
        <begin position="604"/>
        <end position="696"/>
    </location>
</feature>
<feature type="region of interest" description="Disordered" evidence="3">
    <location>
        <begin position="671"/>
        <end position="700"/>
    </location>
</feature>
<gene>
    <name evidence="5" type="ordered locus">Namu_1330</name>
</gene>
<dbReference type="InParanoid" id="C8XDR9"/>
<dbReference type="SUPFAM" id="SSF49265">
    <property type="entry name" value="Fibronectin type III"/>
    <property type="match status" value="2"/>
</dbReference>
<evidence type="ECO:0000313" key="6">
    <source>
        <dbReference type="Proteomes" id="UP000002218"/>
    </source>
</evidence>
<protein>
    <submittedName>
        <fullName evidence="5">Fibronectin type III domain protein</fullName>
    </submittedName>
</protein>
<dbReference type="SMART" id="SM00060">
    <property type="entry name" value="FN3"/>
    <property type="match status" value="4"/>
</dbReference>
<dbReference type="Proteomes" id="UP000002218">
    <property type="component" value="Chromosome"/>
</dbReference>
<proteinExistence type="predicted"/>
<feature type="compositionally biased region" description="Low complexity" evidence="3">
    <location>
        <begin position="597"/>
        <end position="611"/>
    </location>
</feature>
<dbReference type="InterPro" id="IPR003961">
    <property type="entry name" value="FN3_dom"/>
</dbReference>
<dbReference type="AlphaFoldDB" id="C8XDR9"/>
<dbReference type="OrthoDB" id="5241356at2"/>
<feature type="compositionally biased region" description="Polar residues" evidence="3">
    <location>
        <begin position="671"/>
        <end position="694"/>
    </location>
</feature>
<evidence type="ECO:0000313" key="5">
    <source>
        <dbReference type="EMBL" id="ACV77733.1"/>
    </source>
</evidence>
<keyword evidence="2" id="KW-0119">Carbohydrate metabolism</keyword>
<dbReference type="RefSeq" id="WP_015746640.1">
    <property type="nucleotide sequence ID" value="NC_013235.1"/>
</dbReference>
<dbReference type="eggNOG" id="COG5256">
    <property type="taxonomic scope" value="Bacteria"/>
</dbReference>
<dbReference type="Pfam" id="PF00041">
    <property type="entry name" value="fn3"/>
    <property type="match status" value="3"/>
</dbReference>
<reference evidence="5 6" key="2">
    <citation type="journal article" date="2010" name="Stand. Genomic Sci.">
        <title>Complete genome sequence of Nakamurella multipartita type strain (Y-104).</title>
        <authorList>
            <person name="Tice H."/>
            <person name="Mayilraj S."/>
            <person name="Sims D."/>
            <person name="Lapidus A."/>
            <person name="Nolan M."/>
            <person name="Lucas S."/>
            <person name="Glavina Del Rio T."/>
            <person name="Copeland A."/>
            <person name="Cheng J.F."/>
            <person name="Meincke L."/>
            <person name="Bruce D."/>
            <person name="Goodwin L."/>
            <person name="Pitluck S."/>
            <person name="Ivanova N."/>
            <person name="Mavromatis K."/>
            <person name="Ovchinnikova G."/>
            <person name="Pati A."/>
            <person name="Chen A."/>
            <person name="Palaniappan K."/>
            <person name="Land M."/>
            <person name="Hauser L."/>
            <person name="Chang Y.J."/>
            <person name="Jeffries C.D."/>
            <person name="Detter J.C."/>
            <person name="Brettin T."/>
            <person name="Rohde M."/>
            <person name="Goker M."/>
            <person name="Bristow J."/>
            <person name="Eisen J.A."/>
            <person name="Markowitz V."/>
            <person name="Hugenholtz P."/>
            <person name="Kyrpides N.C."/>
            <person name="Klenk H.P."/>
            <person name="Chen F."/>
        </authorList>
    </citation>
    <scope>NUCLEOTIDE SEQUENCE [LARGE SCALE GENOMIC DNA]</scope>
    <source>
        <strain evidence="6">ATCC 700099 / DSM 44233 / CIP 104796 / JCM 9543 / NBRC 105858 / Y-104</strain>
    </source>
</reference>
<dbReference type="EMBL" id="CP001737">
    <property type="protein sequence ID" value="ACV77733.1"/>
    <property type="molecule type" value="Genomic_DNA"/>
</dbReference>
<keyword evidence="6" id="KW-1185">Reference proteome</keyword>
<dbReference type="GO" id="GO:0000272">
    <property type="term" value="P:polysaccharide catabolic process"/>
    <property type="evidence" value="ECO:0007669"/>
    <property type="project" value="UniProtKB-KW"/>
</dbReference>
<feature type="domain" description="Fibronectin type-III" evidence="4">
    <location>
        <begin position="699"/>
        <end position="786"/>
    </location>
</feature>
<dbReference type="InterPro" id="IPR036116">
    <property type="entry name" value="FN3_sf"/>
</dbReference>
<sequence>MVAPPSVAEPPVAPDLSVVVRPGRTVGVDALGAATDPGGNTPFAFADPALVVPDGIAAEIGDGAVVVTAPGTEGTFPIKYTVRNSKGLAASGILTVTVSATAPLAPPTAKDVFVDAAALAADGASASVDVTGAVTNRSGLVADLTVSAGAVGSSGASGSGVAVDGRTVTVPVTDRRQVLAYTVSNLDADTARAFIVVPARNELIPPVAQQNQEQPQPAAPPQARGDVEPFTITAGQSATVPVRDYVAVDAGRSAVVPAGAAMNASQGTVQRVDDASLQYSVPESAGGPAVINVQVSDGTGDPVFIPIPVQIIPVVIPPPTFTGATLNVEKGTSATQDLAGLVGTANADQAAALQFSGPGGLTNGLSGSLDGSVLTVTADPSAARGTTSTATITVTDGTNTVTGSIAVNVVGSTAALPGVAANRQVEASAGAPVTVDVLAGAYNPFPETPLSIVTATASNGVGVQIAGGSLTVTPPAGVLDQFTVSFTVADATGDADRQVQGTLTVIPLAKPEAPTAVVATSLGKPDSVDVAWRAPALTRPAISSFTVYFNGGSTSCSGDAGHCEVGPLTPGKDYTFEVSATNSEGEGPRSAPSASITPDVEPDTPAAPTATWAAPGSITVTWRPPANRGSAIVSYLLTTNTGEQRTVAAGSTSTTLTGLDPTVQVNVTVSATNSTGKTSQTSAPSNSLYPSDTTRAPGRPDLVAGVDAGGTRTITATWAAAEPRGDPAESYLVTVNGSTATVTAPKTSYVITNVRDGQQYTVSVVARNHVGDSAASGSASLTTTPDVANVTGASATRPNEVDVTVRASTSAGGQVTQFRVFADGQQVGSGGGPTITVPASRGRHTYSAFACVDNSCSGEAGATASATAFDPVGNASAGQTDSSQTAVRFNWSPPADNGRGPMQVRYQIDGGGWSGWGGADTGVWGNGCAQSHTISVQGRDAGGLEGPVSSASGRSQDCPKPTVTRIERGDATGHIGGSPNSELCLGPRCRFIDVQVTNFPPNTSVTCELFNSSATPKQTDGNGQAYFDWGWYSGTPEQGQATCRAGNVTASG</sequence>
<dbReference type="KEGG" id="nml:Namu_1330"/>
<organism evidence="5 6">
    <name type="scientific">Nakamurella multipartita (strain ATCC 700099 / DSM 44233 / CIP 104796 / JCM 9543 / NBRC 105858 / Y-104)</name>
    <name type="common">Microsphaera multipartita</name>
    <dbReference type="NCBI Taxonomy" id="479431"/>
    <lineage>
        <taxon>Bacteria</taxon>
        <taxon>Bacillati</taxon>
        <taxon>Actinomycetota</taxon>
        <taxon>Actinomycetes</taxon>
        <taxon>Nakamurellales</taxon>
        <taxon>Nakamurellaceae</taxon>
        <taxon>Nakamurella</taxon>
    </lineage>
</organism>
<dbReference type="Pfam" id="PF17963">
    <property type="entry name" value="Big_9"/>
    <property type="match status" value="1"/>
</dbReference>
<evidence type="ECO:0000259" key="4">
    <source>
        <dbReference type="PROSITE" id="PS50853"/>
    </source>
</evidence>
<dbReference type="GO" id="GO:0016798">
    <property type="term" value="F:hydrolase activity, acting on glycosyl bonds"/>
    <property type="evidence" value="ECO:0007669"/>
    <property type="project" value="UniProtKB-KW"/>
</dbReference>
<dbReference type="CDD" id="cd00063">
    <property type="entry name" value="FN3"/>
    <property type="match status" value="3"/>
</dbReference>
<dbReference type="STRING" id="479431.Namu_1330"/>
<feature type="region of interest" description="Disordered" evidence="3">
    <location>
        <begin position="937"/>
        <end position="961"/>
    </location>
</feature>
<feature type="domain" description="Fibronectin type-III" evidence="4">
    <location>
        <begin position="513"/>
        <end position="603"/>
    </location>
</feature>
<reference evidence="6" key="1">
    <citation type="submission" date="2009-09" db="EMBL/GenBank/DDBJ databases">
        <title>The complete genome of Nakamurella multipartita DSM 44233.</title>
        <authorList>
            <consortium name="US DOE Joint Genome Institute (JGI-PGF)"/>
            <person name="Lucas S."/>
            <person name="Copeland A."/>
            <person name="Lapidus A."/>
            <person name="Glavina del Rio T."/>
            <person name="Dalin E."/>
            <person name="Tice H."/>
            <person name="Bruce D."/>
            <person name="Goodwin L."/>
            <person name="Pitluck S."/>
            <person name="Kyrpides N."/>
            <person name="Mavromatis K."/>
            <person name="Ivanova N."/>
            <person name="Ovchinnikova G."/>
            <person name="Sims D."/>
            <person name="Meincke L."/>
            <person name="Brettin T."/>
            <person name="Detter J.C."/>
            <person name="Han C."/>
            <person name="Larimer F."/>
            <person name="Land M."/>
            <person name="Hauser L."/>
            <person name="Markowitz V."/>
            <person name="Cheng J.-F."/>
            <person name="Hugenholtz P."/>
            <person name="Woyke T."/>
            <person name="Wu D."/>
            <person name="Klenk H.-P."/>
            <person name="Eisen J.A."/>
        </authorList>
    </citation>
    <scope>NUCLEOTIDE SEQUENCE [LARGE SCALE GENOMIC DNA]</scope>
    <source>
        <strain evidence="6">ATCC 700099 / DSM 44233 / CIP 104796 / JCM 9543 / NBRC 105858 / Y-104</strain>
    </source>
</reference>
<dbReference type="PANTHER" id="PTHR47135">
    <property type="entry name" value="FIBRONECTIN TYPE III DOMAIN-CONTAINING PROTEIN 7"/>
    <property type="match status" value="1"/>
</dbReference>
<evidence type="ECO:0000256" key="1">
    <source>
        <dbReference type="ARBA" id="ARBA00023295"/>
    </source>
</evidence>
<evidence type="ECO:0000256" key="2">
    <source>
        <dbReference type="ARBA" id="ARBA00023326"/>
    </source>
</evidence>
<keyword evidence="1" id="KW-0378">Hydrolase</keyword>
<accession>C8XDR9</accession>
<dbReference type="Gene3D" id="2.60.40.10">
    <property type="entry name" value="Immunoglobulins"/>
    <property type="match status" value="3"/>
</dbReference>
<name>C8XDR9_NAKMY</name>
<feature type="region of interest" description="Disordered" evidence="3">
    <location>
        <begin position="773"/>
        <end position="795"/>
    </location>
</feature>
<keyword evidence="1" id="KW-0326">Glycosidase</keyword>
<dbReference type="InterPro" id="IPR013783">
    <property type="entry name" value="Ig-like_fold"/>
</dbReference>
<feature type="compositionally biased region" description="Low complexity" evidence="3">
    <location>
        <begin position="773"/>
        <end position="784"/>
    </location>
</feature>